<evidence type="ECO:0000313" key="2">
    <source>
        <dbReference type="EMBL" id="MDQ9169412.1"/>
    </source>
</evidence>
<keyword evidence="1" id="KW-0472">Membrane</keyword>
<dbReference type="Proteomes" id="UP001225596">
    <property type="component" value="Unassembled WGS sequence"/>
</dbReference>
<evidence type="ECO:0000256" key="1">
    <source>
        <dbReference type="SAM" id="Phobius"/>
    </source>
</evidence>
<reference evidence="2 3" key="1">
    <citation type="submission" date="2023-08" db="EMBL/GenBank/DDBJ databases">
        <title>Oxalobacteraceae gen .nov., isolated from river sludge outside the plant.</title>
        <authorList>
            <person name="Zhao S.Y."/>
        </authorList>
    </citation>
    <scope>NUCLEOTIDE SEQUENCE [LARGE SCALE GENOMIC DNA]</scope>
    <source>
        <strain evidence="2 3">R-40</strain>
    </source>
</reference>
<accession>A0ABU1BK97</accession>
<protein>
    <recommendedName>
        <fullName evidence="4">LysR family transcriptional regulator</fullName>
    </recommendedName>
</protein>
<organism evidence="2 3">
    <name type="scientific">Keguizhuia sedimenti</name>
    <dbReference type="NCBI Taxonomy" id="3064264"/>
    <lineage>
        <taxon>Bacteria</taxon>
        <taxon>Pseudomonadati</taxon>
        <taxon>Pseudomonadota</taxon>
        <taxon>Betaproteobacteria</taxon>
        <taxon>Burkholderiales</taxon>
        <taxon>Oxalobacteraceae</taxon>
        <taxon>Keguizhuia</taxon>
    </lineage>
</organism>
<feature type="transmembrane region" description="Helical" evidence="1">
    <location>
        <begin position="29"/>
        <end position="47"/>
    </location>
</feature>
<feature type="transmembrane region" description="Helical" evidence="1">
    <location>
        <begin position="5"/>
        <end position="23"/>
    </location>
</feature>
<keyword evidence="1" id="KW-0812">Transmembrane</keyword>
<proteinExistence type="predicted"/>
<dbReference type="EMBL" id="JAUYVH010000001">
    <property type="protein sequence ID" value="MDQ9169412.1"/>
    <property type="molecule type" value="Genomic_DNA"/>
</dbReference>
<gene>
    <name evidence="2" type="ORF">Q8A64_03195</name>
</gene>
<keyword evidence="1" id="KW-1133">Transmembrane helix</keyword>
<keyword evidence="3" id="KW-1185">Reference proteome</keyword>
<dbReference type="RefSeq" id="WP_338435302.1">
    <property type="nucleotide sequence ID" value="NZ_JAUYVH010000001.1"/>
</dbReference>
<evidence type="ECO:0008006" key="4">
    <source>
        <dbReference type="Google" id="ProtNLM"/>
    </source>
</evidence>
<sequence length="56" mass="5789">MSFAIYLVGFAILIGGVAWGLIIAGVPELYVIVTSVILLGIGILTGVSRTRGKDPS</sequence>
<evidence type="ECO:0000313" key="3">
    <source>
        <dbReference type="Proteomes" id="UP001225596"/>
    </source>
</evidence>
<name>A0ABU1BK97_9BURK</name>
<comment type="caution">
    <text evidence="2">The sequence shown here is derived from an EMBL/GenBank/DDBJ whole genome shotgun (WGS) entry which is preliminary data.</text>
</comment>